<dbReference type="GO" id="GO:0016810">
    <property type="term" value="F:hydrolase activity, acting on carbon-nitrogen (but not peptide) bonds"/>
    <property type="evidence" value="ECO:0007669"/>
    <property type="project" value="InterPro"/>
</dbReference>
<dbReference type="Proteomes" id="UP000304148">
    <property type="component" value="Chromosome"/>
</dbReference>
<reference evidence="3 6" key="3">
    <citation type="submission" date="2022-05" db="EMBL/GenBank/DDBJ databases">
        <title>Genome Sequencing of Bee-Associated Microbes.</title>
        <authorList>
            <person name="Dunlap C."/>
        </authorList>
    </citation>
    <scope>NUCLEOTIDE SEQUENCE [LARGE SCALE GENOMIC DNA]</scope>
    <source>
        <strain evidence="3 6">NRRL NRS-750</strain>
    </source>
</reference>
<dbReference type="Pfam" id="PF01522">
    <property type="entry name" value="Polysacc_deac_1"/>
    <property type="match status" value="1"/>
</dbReference>
<feature type="domain" description="NodB homology" evidence="2">
    <location>
        <begin position="85"/>
        <end position="268"/>
    </location>
</feature>
<dbReference type="CDD" id="cd10944">
    <property type="entry name" value="CE4_SmPgdA_like"/>
    <property type="match status" value="1"/>
</dbReference>
<dbReference type="RefSeq" id="WP_021254750.1">
    <property type="nucleotide sequence ID" value="NZ_JAMDLY010000019.1"/>
</dbReference>
<evidence type="ECO:0000313" key="5">
    <source>
        <dbReference type="Proteomes" id="UP000304148"/>
    </source>
</evidence>
<dbReference type="PANTHER" id="PTHR10587">
    <property type="entry name" value="GLYCOSYL TRANSFERASE-RELATED"/>
    <property type="match status" value="1"/>
</dbReference>
<dbReference type="PANTHER" id="PTHR10587:SF125">
    <property type="entry name" value="POLYSACCHARIDE DEACETYLASE YHEN-RELATED"/>
    <property type="match status" value="1"/>
</dbReference>
<feature type="transmembrane region" description="Helical" evidence="1">
    <location>
        <begin position="20"/>
        <end position="41"/>
    </location>
</feature>
<keyword evidence="6" id="KW-1185">Reference proteome</keyword>
<evidence type="ECO:0000313" key="6">
    <source>
        <dbReference type="Proteomes" id="UP001527090"/>
    </source>
</evidence>
<dbReference type="SUPFAM" id="SSF88713">
    <property type="entry name" value="Glycoside hydrolase/deacetylase"/>
    <property type="match status" value="1"/>
</dbReference>
<keyword evidence="1" id="KW-0812">Transmembrane</keyword>
<dbReference type="AlphaFoldDB" id="A0A383RIF2"/>
<dbReference type="Proteomes" id="UP001527090">
    <property type="component" value="Unassembled WGS sequence"/>
</dbReference>
<dbReference type="Gene3D" id="3.20.20.370">
    <property type="entry name" value="Glycoside hydrolase/deacetylase"/>
    <property type="match status" value="1"/>
</dbReference>
<proteinExistence type="predicted"/>
<reference evidence="4" key="2">
    <citation type="submission" date="2018-08" db="EMBL/GenBank/DDBJ databases">
        <authorList>
            <person name="Ferrada E.E."/>
            <person name="Latorre B.A."/>
        </authorList>
    </citation>
    <scope>NUCLEOTIDE SEQUENCE</scope>
    <source>
        <strain evidence="4">Paenibacillus B-LR1</strain>
    </source>
</reference>
<dbReference type="GO" id="GO:0005975">
    <property type="term" value="P:carbohydrate metabolic process"/>
    <property type="evidence" value="ECO:0007669"/>
    <property type="project" value="InterPro"/>
</dbReference>
<name>A0A383RIF2_PAEAL</name>
<dbReference type="InterPro" id="IPR011330">
    <property type="entry name" value="Glyco_hydro/deAcase_b/a-brl"/>
</dbReference>
<dbReference type="EMBL" id="LS992241">
    <property type="protein sequence ID" value="SYX86076.1"/>
    <property type="molecule type" value="Genomic_DNA"/>
</dbReference>
<evidence type="ECO:0000259" key="2">
    <source>
        <dbReference type="PROSITE" id="PS51677"/>
    </source>
</evidence>
<sequence>MMDRGVVSAGNRRRKKRKKLIGRTVLLMLLVAVGVGIYAGAKSLLGSDSASGSELIVTEVVPFGTAAQVSQEKESPKEYNGLTRKVAYLTFDDGPSKYSNDMMDLLDKHNIKATYFMLGDNMRQYPDAVKRMMKDGHYPGLHSMTHDYAKLYKSGGSQNFINEFKEAQGIVEELTGFKPTMIRAPYGSAPQIGESFRKDIADAGFKMWDWTLDSWDWKYIGQPNRVLEQVKAGLTEDVEVILLHDRQQTLDALPAIIDYIQSKGYEFEVYDPNAHFVCNFHHDKRL</sequence>
<reference evidence="5" key="1">
    <citation type="submission" date="2018-08" db="EMBL/GenBank/DDBJ databases">
        <authorList>
            <person name="Chevrot R."/>
        </authorList>
    </citation>
    <scope>NUCLEOTIDE SEQUENCE [LARGE SCALE GENOMIC DNA]</scope>
</reference>
<evidence type="ECO:0000313" key="4">
    <source>
        <dbReference type="EMBL" id="SYX86076.1"/>
    </source>
</evidence>
<keyword evidence="1" id="KW-1133">Transmembrane helix</keyword>
<organism evidence="4 5">
    <name type="scientific">Paenibacillus alvei</name>
    <name type="common">Bacillus alvei</name>
    <dbReference type="NCBI Taxonomy" id="44250"/>
    <lineage>
        <taxon>Bacteria</taxon>
        <taxon>Bacillati</taxon>
        <taxon>Bacillota</taxon>
        <taxon>Bacilli</taxon>
        <taxon>Bacillales</taxon>
        <taxon>Paenibacillaceae</taxon>
        <taxon>Paenibacillus</taxon>
    </lineage>
</organism>
<dbReference type="PROSITE" id="PS51677">
    <property type="entry name" value="NODB"/>
    <property type="match status" value="1"/>
</dbReference>
<dbReference type="InterPro" id="IPR002509">
    <property type="entry name" value="NODB_dom"/>
</dbReference>
<dbReference type="EMBL" id="JAMDLY010000019">
    <property type="protein sequence ID" value="MCY9532290.1"/>
    <property type="molecule type" value="Genomic_DNA"/>
</dbReference>
<protein>
    <submittedName>
        <fullName evidence="3 4">Polysaccharide deacetylase</fullName>
    </submittedName>
</protein>
<gene>
    <name evidence="3" type="ORF">M5X04_23570</name>
    <name evidence="4" type="ORF">PBLR_14498</name>
</gene>
<keyword evidence="1" id="KW-0472">Membrane</keyword>
<evidence type="ECO:0000313" key="3">
    <source>
        <dbReference type="EMBL" id="MCY9532290.1"/>
    </source>
</evidence>
<accession>A0A383RIF2</accession>
<dbReference type="InterPro" id="IPR050248">
    <property type="entry name" value="Polysacc_deacetylase_ArnD"/>
</dbReference>
<evidence type="ECO:0000256" key="1">
    <source>
        <dbReference type="SAM" id="Phobius"/>
    </source>
</evidence>